<dbReference type="Gramene" id="KGN66745">
    <property type="protein sequence ID" value="KGN66745"/>
    <property type="gene ID" value="Csa_1G673520"/>
</dbReference>
<dbReference type="Proteomes" id="UP000029981">
    <property type="component" value="Chromosome 1"/>
</dbReference>
<keyword evidence="2" id="KW-1185">Reference proteome</keyword>
<reference evidence="1 2" key="4">
    <citation type="journal article" date="2011" name="BMC Genomics">
        <title>RNA-Seq improves annotation of protein-coding genes in the cucumber genome.</title>
        <authorList>
            <person name="Li Z."/>
            <person name="Zhang Z."/>
            <person name="Yan P."/>
            <person name="Huang S."/>
            <person name="Fei Z."/>
            <person name="Lin K."/>
        </authorList>
    </citation>
    <scope>NUCLEOTIDE SEQUENCE [LARGE SCALE GENOMIC DNA]</scope>
    <source>
        <strain evidence="2">cv. 9930</strain>
    </source>
</reference>
<gene>
    <name evidence="1" type="ORF">Csa_1G673520</name>
</gene>
<dbReference type="STRING" id="3659.A0A0A0LY03"/>
<evidence type="ECO:0008006" key="3">
    <source>
        <dbReference type="Google" id="ProtNLM"/>
    </source>
</evidence>
<dbReference type="Gene3D" id="3.60.10.10">
    <property type="entry name" value="Endonuclease/exonuclease/phosphatase"/>
    <property type="match status" value="1"/>
</dbReference>
<organism evidence="1 2">
    <name type="scientific">Cucumis sativus</name>
    <name type="common">Cucumber</name>
    <dbReference type="NCBI Taxonomy" id="3659"/>
    <lineage>
        <taxon>Eukaryota</taxon>
        <taxon>Viridiplantae</taxon>
        <taxon>Streptophyta</taxon>
        <taxon>Embryophyta</taxon>
        <taxon>Tracheophyta</taxon>
        <taxon>Spermatophyta</taxon>
        <taxon>Magnoliopsida</taxon>
        <taxon>eudicotyledons</taxon>
        <taxon>Gunneridae</taxon>
        <taxon>Pentapetalae</taxon>
        <taxon>rosids</taxon>
        <taxon>fabids</taxon>
        <taxon>Cucurbitales</taxon>
        <taxon>Cucurbitaceae</taxon>
        <taxon>Benincaseae</taxon>
        <taxon>Cucumis</taxon>
    </lineage>
</organism>
<dbReference type="AlphaFoldDB" id="A0A0A0LY03"/>
<evidence type="ECO:0000313" key="2">
    <source>
        <dbReference type="Proteomes" id="UP000029981"/>
    </source>
</evidence>
<protein>
    <recommendedName>
        <fullName evidence="3">DUF4283 domain-containing protein</fullName>
    </recommendedName>
</protein>
<accession>A0A0A0LY03</accession>
<dbReference type="SUPFAM" id="SSF56219">
    <property type="entry name" value="DNase I-like"/>
    <property type="match status" value="1"/>
</dbReference>
<reference evidence="1 2" key="3">
    <citation type="journal article" date="2010" name="BMC Genomics">
        <title>Transcriptome sequencing and comparative analysis of cucumber flowers with different sex types.</title>
        <authorList>
            <person name="Guo S."/>
            <person name="Zheng Y."/>
            <person name="Joung J.G."/>
            <person name="Liu S."/>
            <person name="Zhang Z."/>
            <person name="Crasta O.R."/>
            <person name="Sobral B.W."/>
            <person name="Xu Y."/>
            <person name="Huang S."/>
            <person name="Fei Z."/>
        </authorList>
    </citation>
    <scope>NUCLEOTIDE SEQUENCE [LARGE SCALE GENOMIC DNA]</scope>
    <source>
        <strain evidence="2">cv. 9930</strain>
    </source>
</reference>
<sequence>MVGSNRKIYIEERNGRKCGKLDLDLGTLTWVEDRLNAAADASFSMGSWQRKKLDFGIIFFQVLENIGRRFTIISLDSFKGRKARVFISEGSRESGWRSLAREILNMGRREILALLLGPGIATQKSSNEIQHPKGSTRKRKEGSQLLVANLKNNRLKIEKERKHKFCAGWVTVLDVPPFLVYRIPGFLEFSFSVRFYVGWGEEKENQNRSERVGLWRFKANSGLKKGIGKPLGTVDLGGGSDLKIVRVKVDELFFKSFFGCSQEILVSNPSAFRARNLPTKEGEEHLVVFWKRSSELGHRIRVSTLEISVGPIDFRKNSLEVELGDFFKDEDGPRECSFLPVPVKKFIEPIKVSGKWVSSQLLFGGQLVRQDISGSLGESKRGGGVFSPNFVSSIIGHQTLSKTLGALLGEVKNDERWDILVSTDIKGVEAKEGKNGKDDIKLSVEEGGVKLKRKEGSDNLSRELKKLDSLGQTKRRLVKEVLRQENPDVVISMETKRSEFCSWRIASIWKRRRVEWEVLEAKGLSSGILALWNLRLCVAIEVVHGRHSITIAFLDGDGEELWIIGVYGPPRISGRNLFWEELRDLLGKFTWANSRASMRIDRVLVSEAWIERFWNPKQVRGSRVTWNHWPLMLTNGRWETFRIMEKLRILKGQLSVWNKEVFGDIQFNKKIIARIDEILARALANCLRKVLRQQFLMLRGVFWLEGRFGPSFDS</sequence>
<reference evidence="1 2" key="2">
    <citation type="journal article" date="2009" name="PLoS ONE">
        <title>An integrated genetic and cytogenetic map of the cucumber genome.</title>
        <authorList>
            <person name="Ren Y."/>
            <person name="Zhang Z."/>
            <person name="Liu J."/>
            <person name="Staub J.E."/>
            <person name="Han Y."/>
            <person name="Cheng Z."/>
            <person name="Li X."/>
            <person name="Lu J."/>
            <person name="Miao H."/>
            <person name="Kang H."/>
            <person name="Xie B."/>
            <person name="Gu X."/>
            <person name="Wang X."/>
            <person name="Du Y."/>
            <person name="Jin W."/>
            <person name="Huang S."/>
        </authorList>
    </citation>
    <scope>NUCLEOTIDE SEQUENCE [LARGE SCALE GENOMIC DNA]</scope>
    <source>
        <strain evidence="2">cv. 9930</strain>
    </source>
</reference>
<dbReference type="InterPro" id="IPR036691">
    <property type="entry name" value="Endo/exonu/phosph_ase_sf"/>
</dbReference>
<evidence type="ECO:0000313" key="1">
    <source>
        <dbReference type="EMBL" id="KGN66745.1"/>
    </source>
</evidence>
<reference evidence="1 2" key="1">
    <citation type="journal article" date="2009" name="Nat. Genet.">
        <title>The genome of the cucumber, Cucumis sativus L.</title>
        <authorList>
            <person name="Huang S."/>
            <person name="Li R."/>
            <person name="Zhang Z."/>
            <person name="Li L."/>
            <person name="Gu X."/>
            <person name="Fan W."/>
            <person name="Lucas W.J."/>
            <person name="Wang X."/>
            <person name="Xie B."/>
            <person name="Ni P."/>
            <person name="Ren Y."/>
            <person name="Zhu H."/>
            <person name="Li J."/>
            <person name="Lin K."/>
            <person name="Jin W."/>
            <person name="Fei Z."/>
            <person name="Li G."/>
            <person name="Staub J."/>
            <person name="Kilian A."/>
            <person name="van der Vossen E.A."/>
            <person name="Wu Y."/>
            <person name="Guo J."/>
            <person name="He J."/>
            <person name="Jia Z."/>
            <person name="Ren Y."/>
            <person name="Tian G."/>
            <person name="Lu Y."/>
            <person name="Ruan J."/>
            <person name="Qian W."/>
            <person name="Wang M."/>
            <person name="Huang Q."/>
            <person name="Li B."/>
            <person name="Xuan Z."/>
            <person name="Cao J."/>
            <person name="Asan"/>
            <person name="Wu Z."/>
            <person name="Zhang J."/>
            <person name="Cai Q."/>
            <person name="Bai Y."/>
            <person name="Zhao B."/>
            <person name="Han Y."/>
            <person name="Li Y."/>
            <person name="Li X."/>
            <person name="Wang S."/>
            <person name="Shi Q."/>
            <person name="Liu S."/>
            <person name="Cho W.K."/>
            <person name="Kim J.Y."/>
            <person name="Xu Y."/>
            <person name="Heller-Uszynska K."/>
            <person name="Miao H."/>
            <person name="Cheng Z."/>
            <person name="Zhang S."/>
            <person name="Wu J."/>
            <person name="Yang Y."/>
            <person name="Kang H."/>
            <person name="Li M."/>
            <person name="Liang H."/>
            <person name="Ren X."/>
            <person name="Shi Z."/>
            <person name="Wen M."/>
            <person name="Jian M."/>
            <person name="Yang H."/>
            <person name="Zhang G."/>
            <person name="Yang Z."/>
            <person name="Chen R."/>
            <person name="Liu S."/>
            <person name="Li J."/>
            <person name="Ma L."/>
            <person name="Liu H."/>
            <person name="Zhou Y."/>
            <person name="Zhao J."/>
            <person name="Fang X."/>
            <person name="Li G."/>
            <person name="Fang L."/>
            <person name="Li Y."/>
            <person name="Liu D."/>
            <person name="Zheng H."/>
            <person name="Zhang Y."/>
            <person name="Qin N."/>
            <person name="Li Z."/>
            <person name="Yang G."/>
            <person name="Yang S."/>
            <person name="Bolund L."/>
            <person name="Kristiansen K."/>
            <person name="Zheng H."/>
            <person name="Li S."/>
            <person name="Zhang X."/>
            <person name="Yang H."/>
            <person name="Wang J."/>
            <person name="Sun R."/>
            <person name="Zhang B."/>
            <person name="Jiang S."/>
            <person name="Wang J."/>
            <person name="Du Y."/>
            <person name="Li S."/>
        </authorList>
    </citation>
    <scope>NUCLEOTIDE SEQUENCE [LARGE SCALE GENOMIC DNA]</scope>
    <source>
        <strain evidence="2">cv. 9930</strain>
    </source>
</reference>
<dbReference type="EMBL" id="CM002922">
    <property type="protein sequence ID" value="KGN66745.1"/>
    <property type="molecule type" value="Genomic_DNA"/>
</dbReference>
<name>A0A0A0LY03_CUCSA</name>
<proteinExistence type="predicted"/>